<gene>
    <name evidence="1" type="ORF">A359_00490</name>
</gene>
<accession>J3VR88</accession>
<dbReference type="HOGENOM" id="CLU_3066096_0_0_6"/>
<organism evidence="1 2">
    <name type="scientific">secondary endosymbiont of Ctenarytaina eucalypti</name>
    <dbReference type="NCBI Taxonomy" id="1199245"/>
    <lineage>
        <taxon>Bacteria</taxon>
        <taxon>Pseudomonadati</taxon>
        <taxon>Pseudomonadota</taxon>
        <taxon>Gammaproteobacteria</taxon>
        <taxon>Enterobacterales</taxon>
        <taxon>Enterobacteriaceae</taxon>
        <taxon>aphid secondary symbionts</taxon>
    </lineage>
</organism>
<keyword evidence="2" id="KW-1185">Reference proteome</keyword>
<dbReference type="EMBL" id="CP003546">
    <property type="protein sequence ID" value="AFP84456.1"/>
    <property type="molecule type" value="Genomic_DNA"/>
</dbReference>
<reference evidence="1 2" key="1">
    <citation type="journal article" date="2012" name="Mol. Biol. Evol.">
        <title>Genome reduction and co-evolution between the primary and secondary bacterial symbionts of psyllids.</title>
        <authorList>
            <person name="Sloan D.B."/>
            <person name="Moran N.A."/>
        </authorList>
    </citation>
    <scope>NUCLEOTIDE SEQUENCE [LARGE SCALE GENOMIC DNA]</scope>
    <source>
        <strain evidence="1">Ceuc_S</strain>
    </source>
</reference>
<name>J3VR88_9ENTR</name>
<proteinExistence type="predicted"/>
<evidence type="ECO:0000313" key="2">
    <source>
        <dbReference type="Proteomes" id="UP000003936"/>
    </source>
</evidence>
<evidence type="ECO:0000313" key="1">
    <source>
        <dbReference type="EMBL" id="AFP84456.1"/>
    </source>
</evidence>
<dbReference type="Proteomes" id="UP000003936">
    <property type="component" value="Chromosome"/>
</dbReference>
<protein>
    <submittedName>
        <fullName evidence="1">Uncharacterized protein</fullName>
    </submittedName>
</protein>
<dbReference type="AlphaFoldDB" id="J3VR88"/>
<dbReference type="KEGG" id="sect:A359_00490"/>
<sequence length="53" mass="6070">MQKIILVSFGSKWGDIYSYLCRLIVQQIDVCLGVMFLINYNAPAIRKAMTDND</sequence>